<dbReference type="InterPro" id="IPR036857">
    <property type="entry name" value="Thyroglobulin_1_sf"/>
</dbReference>
<keyword evidence="1" id="KW-1015">Disulfide bond</keyword>
<gene>
    <name evidence="4" type="ORF">GPM918_LOCUS3621</name>
    <name evidence="5" type="ORF">SRO942_LOCUS3621</name>
</gene>
<accession>A0A813T1T5</accession>
<feature type="domain" description="Thyroglobulin type-1" evidence="3">
    <location>
        <begin position="56"/>
        <end position="119"/>
    </location>
</feature>
<evidence type="ECO:0000256" key="1">
    <source>
        <dbReference type="ARBA" id="ARBA00023157"/>
    </source>
</evidence>
<sequence length="191" mass="22087">MDVLNRMDHIVVVVHRVLNFLVHENDHCFDFHSGTQPIKECRPGLVCNKKTNKCELLKCFDQLKKLNKNDTNSILIPNCKPDGTFAPRQCNKTSCYCVSFHGQLLTQFKSSSIDSKRYCHCAQLFNGNISWKTRCDKYGDYLLVQCKGKICYCVNLDGKILKNMEFFSRTKSVENEQYCLNLQKKKGIKTI</sequence>
<dbReference type="Proteomes" id="UP000681722">
    <property type="component" value="Unassembled WGS sequence"/>
</dbReference>
<dbReference type="AlphaFoldDB" id="A0A813T1T5"/>
<dbReference type="PROSITE" id="PS51162">
    <property type="entry name" value="THYROGLOBULIN_1_2"/>
    <property type="match status" value="1"/>
</dbReference>
<dbReference type="EMBL" id="CAJNOQ010000453">
    <property type="protein sequence ID" value="CAF0803036.1"/>
    <property type="molecule type" value="Genomic_DNA"/>
</dbReference>
<organism evidence="4 6">
    <name type="scientific">Didymodactylos carnosus</name>
    <dbReference type="NCBI Taxonomy" id="1234261"/>
    <lineage>
        <taxon>Eukaryota</taxon>
        <taxon>Metazoa</taxon>
        <taxon>Spiralia</taxon>
        <taxon>Gnathifera</taxon>
        <taxon>Rotifera</taxon>
        <taxon>Eurotatoria</taxon>
        <taxon>Bdelloidea</taxon>
        <taxon>Philodinida</taxon>
        <taxon>Philodinidae</taxon>
        <taxon>Didymodactylos</taxon>
    </lineage>
</organism>
<name>A0A813T1T5_9BILA</name>
<dbReference type="Pfam" id="PF00086">
    <property type="entry name" value="Thyroglobulin_1"/>
    <property type="match status" value="2"/>
</dbReference>
<evidence type="ECO:0000313" key="6">
    <source>
        <dbReference type="Proteomes" id="UP000663829"/>
    </source>
</evidence>
<keyword evidence="6" id="KW-1185">Reference proteome</keyword>
<evidence type="ECO:0000313" key="5">
    <source>
        <dbReference type="EMBL" id="CAF3588230.1"/>
    </source>
</evidence>
<dbReference type="SUPFAM" id="SSF57610">
    <property type="entry name" value="Thyroglobulin type-1 domain"/>
    <property type="match status" value="2"/>
</dbReference>
<dbReference type="SMART" id="SM00211">
    <property type="entry name" value="TY"/>
    <property type="match status" value="2"/>
</dbReference>
<dbReference type="CDD" id="cd00191">
    <property type="entry name" value="TY"/>
    <property type="match status" value="1"/>
</dbReference>
<dbReference type="EMBL" id="CAJOBC010000453">
    <property type="protein sequence ID" value="CAF3588230.1"/>
    <property type="molecule type" value="Genomic_DNA"/>
</dbReference>
<reference evidence="4" key="1">
    <citation type="submission" date="2021-02" db="EMBL/GenBank/DDBJ databases">
        <authorList>
            <person name="Nowell W R."/>
        </authorList>
    </citation>
    <scope>NUCLEOTIDE SEQUENCE</scope>
</reference>
<comment type="caution">
    <text evidence="4">The sequence shown here is derived from an EMBL/GenBank/DDBJ whole genome shotgun (WGS) entry which is preliminary data.</text>
</comment>
<dbReference type="Proteomes" id="UP000663829">
    <property type="component" value="Unassembled WGS sequence"/>
</dbReference>
<proteinExistence type="predicted"/>
<dbReference type="OrthoDB" id="1725934at2759"/>
<protein>
    <recommendedName>
        <fullName evidence="3">Thyroglobulin type-1 domain-containing protein</fullName>
    </recommendedName>
</protein>
<evidence type="ECO:0000256" key="2">
    <source>
        <dbReference type="PROSITE-ProRule" id="PRU00500"/>
    </source>
</evidence>
<dbReference type="InterPro" id="IPR000716">
    <property type="entry name" value="Thyroglobulin_1"/>
</dbReference>
<dbReference type="Gene3D" id="4.10.800.10">
    <property type="entry name" value="Thyroglobulin type-1"/>
    <property type="match status" value="2"/>
</dbReference>
<evidence type="ECO:0000313" key="4">
    <source>
        <dbReference type="EMBL" id="CAF0803036.1"/>
    </source>
</evidence>
<comment type="caution">
    <text evidence="2">Lacks conserved residue(s) required for the propagation of feature annotation.</text>
</comment>
<evidence type="ECO:0000259" key="3">
    <source>
        <dbReference type="PROSITE" id="PS51162"/>
    </source>
</evidence>